<accession>A0A0C3QDY7</accession>
<dbReference type="GO" id="GO:0071051">
    <property type="term" value="P:poly(A)-dependent snoRNA 3'-end processing"/>
    <property type="evidence" value="ECO:0007669"/>
    <property type="project" value="TreeGrafter"/>
</dbReference>
<dbReference type="AlphaFoldDB" id="A0A0C3QDY7"/>
<dbReference type="InterPro" id="IPR045092">
    <property type="entry name" value="Rrp6-like"/>
</dbReference>
<keyword evidence="2" id="KW-0698">rRNA processing</keyword>
<feature type="domain" description="HRDC" evidence="10">
    <location>
        <begin position="448"/>
        <end position="528"/>
    </location>
</feature>
<dbReference type="InterPro" id="IPR002121">
    <property type="entry name" value="HRDC_dom"/>
</dbReference>
<dbReference type="InterPro" id="IPR044876">
    <property type="entry name" value="HRDC_dom_sf"/>
</dbReference>
<dbReference type="GO" id="GO:0071035">
    <property type="term" value="P:nuclear polyadenylation-dependent rRNA catabolic process"/>
    <property type="evidence" value="ECO:0007669"/>
    <property type="project" value="TreeGrafter"/>
</dbReference>
<keyword evidence="6" id="KW-0269">Exonuclease</keyword>
<dbReference type="Pfam" id="PF08066">
    <property type="entry name" value="PMC2NT"/>
    <property type="match status" value="1"/>
</dbReference>
<dbReference type="Proteomes" id="UP000054248">
    <property type="component" value="Unassembled WGS sequence"/>
</dbReference>
<comment type="similarity">
    <text evidence="8">Belongs to the exosome component 10/RRP6 family.</text>
</comment>
<evidence type="ECO:0000259" key="10">
    <source>
        <dbReference type="PROSITE" id="PS50967"/>
    </source>
</evidence>
<feature type="compositionally biased region" description="Polar residues" evidence="9">
    <location>
        <begin position="839"/>
        <end position="851"/>
    </location>
</feature>
<dbReference type="EMBL" id="KN822985">
    <property type="protein sequence ID" value="KIO29285.1"/>
    <property type="molecule type" value="Genomic_DNA"/>
</dbReference>
<dbReference type="GO" id="GO:0071037">
    <property type="term" value="P:nuclear polyadenylation-dependent snRNA catabolic process"/>
    <property type="evidence" value="ECO:0007669"/>
    <property type="project" value="TreeGrafter"/>
</dbReference>
<dbReference type="PANTHER" id="PTHR12124:SF47">
    <property type="entry name" value="EXOSOME COMPONENT 10"/>
    <property type="match status" value="1"/>
</dbReference>
<keyword evidence="7" id="KW-0539">Nucleus</keyword>
<dbReference type="GO" id="GO:0071038">
    <property type="term" value="P:TRAMP-dependent tRNA surveillance pathway"/>
    <property type="evidence" value="ECO:0007669"/>
    <property type="project" value="TreeGrafter"/>
</dbReference>
<dbReference type="Gene3D" id="1.10.150.80">
    <property type="entry name" value="HRDC domain"/>
    <property type="match status" value="1"/>
</dbReference>
<dbReference type="GO" id="GO:0071036">
    <property type="term" value="P:nuclear polyadenylation-dependent snoRNA catabolic process"/>
    <property type="evidence" value="ECO:0007669"/>
    <property type="project" value="TreeGrafter"/>
</dbReference>
<reference evidence="12" key="2">
    <citation type="submission" date="2015-01" db="EMBL/GenBank/DDBJ databases">
        <title>Evolutionary Origins and Diversification of the Mycorrhizal Mutualists.</title>
        <authorList>
            <consortium name="DOE Joint Genome Institute"/>
            <consortium name="Mycorrhizal Genomics Consortium"/>
            <person name="Kohler A."/>
            <person name="Kuo A."/>
            <person name="Nagy L.G."/>
            <person name="Floudas D."/>
            <person name="Copeland A."/>
            <person name="Barry K.W."/>
            <person name="Cichocki N."/>
            <person name="Veneault-Fourrey C."/>
            <person name="LaButti K."/>
            <person name="Lindquist E.A."/>
            <person name="Lipzen A."/>
            <person name="Lundell T."/>
            <person name="Morin E."/>
            <person name="Murat C."/>
            <person name="Riley R."/>
            <person name="Ohm R."/>
            <person name="Sun H."/>
            <person name="Tunlid A."/>
            <person name="Henrissat B."/>
            <person name="Grigoriev I.V."/>
            <person name="Hibbett D.S."/>
            <person name="Martin F."/>
        </authorList>
    </citation>
    <scope>NUCLEOTIDE SEQUENCE [LARGE SCALE GENOMIC DNA]</scope>
    <source>
        <strain evidence="12">MUT 4182</strain>
    </source>
</reference>
<keyword evidence="12" id="KW-1185">Reference proteome</keyword>
<dbReference type="Gene3D" id="3.30.420.10">
    <property type="entry name" value="Ribonuclease H-like superfamily/Ribonuclease H"/>
    <property type="match status" value="1"/>
</dbReference>
<dbReference type="InterPro" id="IPR002562">
    <property type="entry name" value="3'-5'_exonuclease_dom"/>
</dbReference>
<dbReference type="PROSITE" id="PS50967">
    <property type="entry name" value="HRDC"/>
    <property type="match status" value="1"/>
</dbReference>
<dbReference type="GO" id="GO:0000166">
    <property type="term" value="F:nucleotide binding"/>
    <property type="evidence" value="ECO:0007669"/>
    <property type="project" value="InterPro"/>
</dbReference>
<dbReference type="SMART" id="SM00341">
    <property type="entry name" value="HRDC"/>
    <property type="match status" value="1"/>
</dbReference>
<keyword evidence="3" id="KW-0540">Nuclease</keyword>
<evidence type="ECO:0000256" key="4">
    <source>
        <dbReference type="ARBA" id="ARBA00022801"/>
    </source>
</evidence>
<dbReference type="CDD" id="cd06147">
    <property type="entry name" value="Rrp6p_like_exo"/>
    <property type="match status" value="1"/>
</dbReference>
<dbReference type="InterPro" id="IPR049559">
    <property type="entry name" value="Rrp6p-like_exo"/>
</dbReference>
<dbReference type="FunFam" id="1.10.150.80:FF:000001">
    <property type="entry name" value="Putative exosome component 10"/>
    <property type="match status" value="1"/>
</dbReference>
<dbReference type="GO" id="GO:0003727">
    <property type="term" value="F:single-stranded RNA binding"/>
    <property type="evidence" value="ECO:0007669"/>
    <property type="project" value="TreeGrafter"/>
</dbReference>
<evidence type="ECO:0000256" key="2">
    <source>
        <dbReference type="ARBA" id="ARBA00022552"/>
    </source>
</evidence>
<dbReference type="SUPFAM" id="SSF53098">
    <property type="entry name" value="Ribonuclease H-like"/>
    <property type="match status" value="1"/>
</dbReference>
<dbReference type="OrthoDB" id="2250022at2759"/>
<keyword evidence="5" id="KW-0271">Exosome</keyword>
<dbReference type="GO" id="GO:0000467">
    <property type="term" value="P:exonucleolytic trimming to generate mature 3'-end of 5.8S rRNA from tricistronic rRNA transcript (SSU-rRNA, 5.8S rRNA, LSU-rRNA)"/>
    <property type="evidence" value="ECO:0007669"/>
    <property type="project" value="InterPro"/>
</dbReference>
<reference evidence="11 12" key="1">
    <citation type="submission" date="2014-04" db="EMBL/GenBank/DDBJ databases">
        <authorList>
            <consortium name="DOE Joint Genome Institute"/>
            <person name="Kuo A."/>
            <person name="Girlanda M."/>
            <person name="Perotto S."/>
            <person name="Kohler A."/>
            <person name="Nagy L.G."/>
            <person name="Floudas D."/>
            <person name="Copeland A."/>
            <person name="Barry K.W."/>
            <person name="Cichocki N."/>
            <person name="Veneault-Fourrey C."/>
            <person name="LaButti K."/>
            <person name="Lindquist E.A."/>
            <person name="Lipzen A."/>
            <person name="Lundell T."/>
            <person name="Morin E."/>
            <person name="Murat C."/>
            <person name="Sun H."/>
            <person name="Tunlid A."/>
            <person name="Henrissat B."/>
            <person name="Grigoriev I.V."/>
            <person name="Hibbett D.S."/>
            <person name="Martin F."/>
            <person name="Nordberg H.P."/>
            <person name="Cantor M.N."/>
            <person name="Hua S.X."/>
        </authorList>
    </citation>
    <scope>NUCLEOTIDE SEQUENCE [LARGE SCALE GENOMIC DNA]</scope>
    <source>
        <strain evidence="11 12">MUT 4182</strain>
    </source>
</reference>
<dbReference type="InterPro" id="IPR036397">
    <property type="entry name" value="RNaseH_sf"/>
</dbReference>
<dbReference type="STRING" id="1051891.A0A0C3QDY7"/>
<evidence type="ECO:0000256" key="5">
    <source>
        <dbReference type="ARBA" id="ARBA00022835"/>
    </source>
</evidence>
<evidence type="ECO:0000256" key="7">
    <source>
        <dbReference type="ARBA" id="ARBA00023242"/>
    </source>
</evidence>
<dbReference type="GO" id="GO:0071044">
    <property type="term" value="P:histone mRNA catabolic process"/>
    <property type="evidence" value="ECO:0007669"/>
    <property type="project" value="TreeGrafter"/>
</dbReference>
<dbReference type="Pfam" id="PF01612">
    <property type="entry name" value="DNA_pol_A_exo1"/>
    <property type="match status" value="1"/>
</dbReference>
<evidence type="ECO:0000256" key="1">
    <source>
        <dbReference type="ARBA" id="ARBA00004123"/>
    </source>
</evidence>
<evidence type="ECO:0000256" key="9">
    <source>
        <dbReference type="SAM" id="MobiDB-lite"/>
    </source>
</evidence>
<organism evidence="11 12">
    <name type="scientific">Tulasnella calospora MUT 4182</name>
    <dbReference type="NCBI Taxonomy" id="1051891"/>
    <lineage>
        <taxon>Eukaryota</taxon>
        <taxon>Fungi</taxon>
        <taxon>Dikarya</taxon>
        <taxon>Basidiomycota</taxon>
        <taxon>Agaricomycotina</taxon>
        <taxon>Agaricomycetes</taxon>
        <taxon>Cantharellales</taxon>
        <taxon>Tulasnellaceae</taxon>
        <taxon>Tulasnella</taxon>
    </lineage>
</organism>
<dbReference type="GO" id="GO:0071039">
    <property type="term" value="P:nuclear polyadenylation-dependent CUT catabolic process"/>
    <property type="evidence" value="ECO:0007669"/>
    <property type="project" value="TreeGrafter"/>
</dbReference>
<dbReference type="Pfam" id="PF00570">
    <property type="entry name" value="HRDC"/>
    <property type="match status" value="1"/>
</dbReference>
<keyword evidence="4" id="KW-0378">Hydrolase</keyword>
<dbReference type="GO" id="GO:0005730">
    <property type="term" value="C:nucleolus"/>
    <property type="evidence" value="ECO:0007669"/>
    <property type="project" value="TreeGrafter"/>
</dbReference>
<gene>
    <name evidence="11" type="ORF">M407DRAFT_21675</name>
</gene>
<dbReference type="InterPro" id="IPR010997">
    <property type="entry name" value="HRDC-like_sf"/>
</dbReference>
<dbReference type="InterPro" id="IPR012588">
    <property type="entry name" value="Exosome-assoc_fac_Rrp6_N"/>
</dbReference>
<dbReference type="FunFam" id="3.30.420.10:FF:000059">
    <property type="entry name" value="Exosome complex exonuclease Rrp6"/>
    <property type="match status" value="1"/>
</dbReference>
<evidence type="ECO:0000256" key="3">
    <source>
        <dbReference type="ARBA" id="ARBA00022722"/>
    </source>
</evidence>
<feature type="region of interest" description="Disordered" evidence="9">
    <location>
        <begin position="694"/>
        <end position="851"/>
    </location>
</feature>
<protein>
    <recommendedName>
        <fullName evidence="10">HRDC domain-containing protein</fullName>
    </recommendedName>
</protein>
<feature type="compositionally biased region" description="Basic and acidic residues" evidence="9">
    <location>
        <begin position="765"/>
        <end position="774"/>
    </location>
</feature>
<dbReference type="InterPro" id="IPR012337">
    <property type="entry name" value="RNaseH-like_sf"/>
</dbReference>
<evidence type="ECO:0000313" key="12">
    <source>
        <dbReference type="Proteomes" id="UP000054248"/>
    </source>
</evidence>
<evidence type="ECO:0000256" key="8">
    <source>
        <dbReference type="ARBA" id="ARBA00043957"/>
    </source>
</evidence>
<evidence type="ECO:0000313" key="11">
    <source>
        <dbReference type="EMBL" id="KIO29285.1"/>
    </source>
</evidence>
<feature type="region of interest" description="Disordered" evidence="9">
    <location>
        <begin position="634"/>
        <end position="657"/>
    </location>
</feature>
<sequence>MASSSSEEEPIPSPTHEFSKYQATLQRAAAESGKFAAALPSKNDLSFQRTVDRKLGNELDACSSRILGLANQLLGFINAEQASSTGKGKGKARQLVDDEDVVERYHELVIDVLDRVFENVDSRLDEFSGKKTLAVPLPEKPAAKKEPDRTRRLDHNLTHAASLPKPQLKFARRPDNTPQVWKHSLQSKPHARRPLEHIEPHPYRFEIANLEYPPGLFEKTNPRPVKSFEHTPFTWIDTPAGLSAMLEKLKAALEIAVDLEHHDYRSFNGFVCLMQISTRDEDFIVDTLSLRDELVVLNEVFADPTIAKVFHGAESDITWLQRDFNLYVVNLFDTYHASVQLGLPKKSLAFLLMKYCDFAADKRYQLADWRIRPLPEEMLFYARSDTHFLLYVFDCLRNELLDQAHGQPNNILDVLHNSATTALNVHVNEDFSKESAHFLARKWNKGLWGKQLAIYEAVYEWRVRVAREEDESVRYVLPNQFLFTLAERAPKDAAQLFNVVQPTPPLIRSRAIELINTIKKAITDYGINEARKAEERKAIAAHGAMDVDSGPLANVSLDNDGQLIDSPSSAGTLFERDSEQIPFVATESAFFGKIYPSESAISDSLHRDIVQKIHSTLVITPSVPEILKTAKLSKVAPPTSQAHVPPEPTIPTEPEQLPFVPASQRQPLSTKFAEFTSTPAKHVDIDDEEVVEVRDPELKRKSKNKKKKEREGQDTKSQLAKLSLLAAAAPSASASPEQAGPSTIALAGKPLGDEEKLELKKRKREEKERKRQEVAEALEAVVPYDYGTAANPLDEGLDESGAAEVPPKKRKVGKGGKRKNKQAGSHASAFPAPPRQLTMPKSGNKSMTFKS</sequence>
<name>A0A0C3QDY7_9AGAM</name>
<dbReference type="SMART" id="SM00474">
    <property type="entry name" value="35EXOc"/>
    <property type="match status" value="1"/>
</dbReference>
<dbReference type="PANTHER" id="PTHR12124">
    <property type="entry name" value="POLYMYOSITIS/SCLERODERMA AUTOANTIGEN-RELATED"/>
    <property type="match status" value="1"/>
</dbReference>
<dbReference type="SUPFAM" id="SSF47819">
    <property type="entry name" value="HRDC-like"/>
    <property type="match status" value="1"/>
</dbReference>
<dbReference type="GO" id="GO:0000176">
    <property type="term" value="C:nuclear exosome (RNase complex)"/>
    <property type="evidence" value="ECO:0007669"/>
    <property type="project" value="InterPro"/>
</dbReference>
<comment type="subcellular location">
    <subcellularLocation>
        <location evidence="1">Nucleus</location>
    </subcellularLocation>
</comment>
<feature type="compositionally biased region" description="Low complexity" evidence="9">
    <location>
        <begin position="716"/>
        <end position="739"/>
    </location>
</feature>
<evidence type="ECO:0000256" key="6">
    <source>
        <dbReference type="ARBA" id="ARBA00022839"/>
    </source>
</evidence>
<dbReference type="GO" id="GO:0071040">
    <property type="term" value="P:nuclear polyadenylation-dependent antisense transcript catabolic process"/>
    <property type="evidence" value="ECO:0007669"/>
    <property type="project" value="TreeGrafter"/>
</dbReference>
<dbReference type="HOGENOM" id="CLU_010129_3_0_1"/>
<feature type="compositionally biased region" description="Basic residues" evidence="9">
    <location>
        <begin position="808"/>
        <end position="821"/>
    </location>
</feature>
<dbReference type="GO" id="GO:0000175">
    <property type="term" value="F:3'-5'-RNA exonuclease activity"/>
    <property type="evidence" value="ECO:0007669"/>
    <property type="project" value="InterPro"/>
</dbReference>
<proteinExistence type="inferred from homology"/>